<protein>
    <submittedName>
        <fullName evidence="2">Uncharacterized protein</fullName>
    </submittedName>
</protein>
<organism evidence="2">
    <name type="scientific">Ostreococcus tauri</name>
    <name type="common">Marine green alga</name>
    <dbReference type="NCBI Taxonomy" id="70448"/>
    <lineage>
        <taxon>Eukaryota</taxon>
        <taxon>Viridiplantae</taxon>
        <taxon>Chlorophyta</taxon>
        <taxon>Mamiellophyceae</taxon>
        <taxon>Mamiellales</taxon>
        <taxon>Bathycoccaceae</taxon>
        <taxon>Ostreococcus</taxon>
    </lineage>
</organism>
<feature type="compositionally biased region" description="Basic and acidic residues" evidence="1">
    <location>
        <begin position="23"/>
        <end position="48"/>
    </location>
</feature>
<accession>A0A1Y5I0H3</accession>
<feature type="compositionally biased region" description="Low complexity" evidence="1">
    <location>
        <begin position="83"/>
        <end position="96"/>
    </location>
</feature>
<proteinExistence type="predicted"/>
<evidence type="ECO:0000313" key="2">
    <source>
        <dbReference type="EMBL" id="OUS43059.1"/>
    </source>
</evidence>
<feature type="region of interest" description="Disordered" evidence="1">
    <location>
        <begin position="68"/>
        <end position="106"/>
    </location>
</feature>
<feature type="region of interest" description="Disordered" evidence="1">
    <location>
        <begin position="274"/>
        <end position="314"/>
    </location>
</feature>
<feature type="compositionally biased region" description="Acidic residues" evidence="1">
    <location>
        <begin position="293"/>
        <end position="303"/>
    </location>
</feature>
<gene>
    <name evidence="2" type="ORF">BE221DRAFT_195070</name>
</gene>
<dbReference type="EMBL" id="KZ155835">
    <property type="protein sequence ID" value="OUS43059.1"/>
    <property type="molecule type" value="Genomic_DNA"/>
</dbReference>
<evidence type="ECO:0000256" key="1">
    <source>
        <dbReference type="SAM" id="MobiDB-lite"/>
    </source>
</evidence>
<name>A0A1Y5I0H3_OSTTA</name>
<reference evidence="2" key="1">
    <citation type="submission" date="2017-04" db="EMBL/GenBank/DDBJ databases">
        <title>Population genomics of picophytoplankton unveils novel chromosome hypervariability.</title>
        <authorList>
            <consortium name="DOE Joint Genome Institute"/>
            <person name="Blanc-Mathieu R."/>
            <person name="Krasovec M."/>
            <person name="Hebrard M."/>
            <person name="Yau S."/>
            <person name="Desgranges E."/>
            <person name="Martin J."/>
            <person name="Schackwitz W."/>
            <person name="Kuo A."/>
            <person name="Salin G."/>
            <person name="Donnadieu C."/>
            <person name="Desdevises Y."/>
            <person name="Sanchez-Ferandin S."/>
            <person name="Moreau H."/>
            <person name="Rivals E."/>
            <person name="Grigoriev I.V."/>
            <person name="Grimsley N."/>
            <person name="Eyre-Walker A."/>
            <person name="Piganeau G."/>
        </authorList>
    </citation>
    <scope>NUCLEOTIDE SEQUENCE [LARGE SCALE GENOMIC DNA]</scope>
    <source>
        <strain evidence="2">RCC 1115</strain>
    </source>
</reference>
<dbReference type="eggNOG" id="ENOG502SFSY">
    <property type="taxonomic scope" value="Eukaryota"/>
</dbReference>
<dbReference type="Gene3D" id="1.10.10.1460">
    <property type="match status" value="1"/>
</dbReference>
<dbReference type="Proteomes" id="UP000195557">
    <property type="component" value="Unassembled WGS sequence"/>
</dbReference>
<sequence length="314" mass="34638">MRARAHVAARDRPAGRRGRLARAQRDDRCDRVERRGRPRKEISRGDFEGVRAHLETLSTRFPDVCAIAGEGTRPRKGSGGARGTTADARAEAGTISGRRRRGTGDASVTPVMARVGSRRSVESRKKIARAQRERWRNARLADAAAAAARAEGANEGGAFAKETTENASKARTARMTKLIAMKKSNTRAEKIAASSVKVNQFSYELSAYNKLKSELASWSEGFEKAKGRKPTFKDVQNTRIPWLIDSFQEYVRLRNKLIAETPNIRGDVGKLAKQTLPSPRSVPSGGEFRLSFDEGEDENDDGEGSSPFSIFNFR</sequence>
<feature type="region of interest" description="Disordered" evidence="1">
    <location>
        <begin position="1"/>
        <end position="48"/>
    </location>
</feature>
<dbReference type="AlphaFoldDB" id="A0A1Y5I0H3"/>